<keyword evidence="3" id="KW-0964">Secreted</keyword>
<evidence type="ECO:0000256" key="2">
    <source>
        <dbReference type="ARBA" id="ARBA00006338"/>
    </source>
</evidence>
<keyword evidence="6" id="KW-0418">Kinase</keyword>
<evidence type="ECO:0000256" key="1">
    <source>
        <dbReference type="ARBA" id="ARBA00004613"/>
    </source>
</evidence>
<dbReference type="PANTHER" id="PTHR32073">
    <property type="entry name" value="GH11358P"/>
    <property type="match status" value="1"/>
</dbReference>
<proteinExistence type="inferred from homology"/>
<dbReference type="Pfam" id="PF12260">
    <property type="entry name" value="PIP49_C"/>
    <property type="match status" value="1"/>
</dbReference>
<dbReference type="GO" id="GO:0005576">
    <property type="term" value="C:extracellular region"/>
    <property type="evidence" value="ECO:0007669"/>
    <property type="project" value="UniProtKB-SubCell"/>
</dbReference>
<evidence type="ECO:0000256" key="4">
    <source>
        <dbReference type="ARBA" id="ARBA00022729"/>
    </source>
</evidence>
<dbReference type="InterPro" id="IPR020519">
    <property type="entry name" value="DIPK2A/B"/>
</dbReference>
<name>A0A8X6TRE5_NEPPI</name>
<evidence type="ECO:0000313" key="7">
    <source>
        <dbReference type="Proteomes" id="UP000887013"/>
    </source>
</evidence>
<dbReference type="InterPro" id="IPR022049">
    <property type="entry name" value="FAM69_kinase_dom"/>
</dbReference>
<sequence>MVDLCPACYGSDLCPQFYHGDISLIGISKLKYLKDSKNVFSGKFSSNRVILKKLAHDWEIMNLDKLFCDKANLKPCKVNEAVRLLIENSNNTPNDFRLMNLIKTFESSTDITRCPSERLLVYLFNQLNEKRNSINFELMEFSKLGELLYSLLLNPEAVILQFSFIFIGLAFPQAEGWPFPQYYGSCGRVIVEEYVGKTIAYFEDSSWEQRIDIAYQLLLIAQILTENASDFALYMTDVNMDNFAVRPDGTVLLVDVENIVVVDRLNIKTDQNKLHHSKGEFCKDCLNFSFDDLCSYNQSDHNYYAICKGLLVPGSYFSPKGLLHDIPKEVEIQTNLSLLVKECADPTKMFNRFHIVPKLLQIMKSLL</sequence>
<protein>
    <submittedName>
        <fullName evidence="6">Divergent protein kinase domain 2A</fullName>
    </submittedName>
</protein>
<evidence type="ECO:0000256" key="3">
    <source>
        <dbReference type="ARBA" id="ARBA00022525"/>
    </source>
</evidence>
<evidence type="ECO:0000259" key="5">
    <source>
        <dbReference type="Pfam" id="PF12260"/>
    </source>
</evidence>
<dbReference type="OrthoDB" id="10035316at2759"/>
<feature type="domain" description="FAM69 protein-kinase" evidence="5">
    <location>
        <begin position="167"/>
        <end position="345"/>
    </location>
</feature>
<keyword evidence="4" id="KW-0732">Signal</keyword>
<accession>A0A8X6TRE5</accession>
<evidence type="ECO:0000313" key="6">
    <source>
        <dbReference type="EMBL" id="GFT47690.1"/>
    </source>
</evidence>
<gene>
    <name evidence="6" type="primary">dipk2a</name>
    <name evidence="6" type="ORF">NPIL_122492</name>
</gene>
<keyword evidence="6" id="KW-0808">Transferase</keyword>
<dbReference type="AlphaFoldDB" id="A0A8X6TRE5"/>
<reference evidence="6" key="1">
    <citation type="submission" date="2020-08" db="EMBL/GenBank/DDBJ databases">
        <title>Multicomponent nature underlies the extraordinary mechanical properties of spider dragline silk.</title>
        <authorList>
            <person name="Kono N."/>
            <person name="Nakamura H."/>
            <person name="Mori M."/>
            <person name="Yoshida Y."/>
            <person name="Ohtoshi R."/>
            <person name="Malay A.D."/>
            <person name="Moran D.A.P."/>
            <person name="Tomita M."/>
            <person name="Numata K."/>
            <person name="Arakawa K."/>
        </authorList>
    </citation>
    <scope>NUCLEOTIDE SEQUENCE</scope>
</reference>
<dbReference type="EMBL" id="BMAW01016159">
    <property type="protein sequence ID" value="GFT47690.1"/>
    <property type="molecule type" value="Genomic_DNA"/>
</dbReference>
<dbReference type="Proteomes" id="UP000887013">
    <property type="component" value="Unassembled WGS sequence"/>
</dbReference>
<organism evidence="6 7">
    <name type="scientific">Nephila pilipes</name>
    <name type="common">Giant wood spider</name>
    <name type="synonym">Nephila maculata</name>
    <dbReference type="NCBI Taxonomy" id="299642"/>
    <lineage>
        <taxon>Eukaryota</taxon>
        <taxon>Metazoa</taxon>
        <taxon>Ecdysozoa</taxon>
        <taxon>Arthropoda</taxon>
        <taxon>Chelicerata</taxon>
        <taxon>Arachnida</taxon>
        <taxon>Araneae</taxon>
        <taxon>Araneomorphae</taxon>
        <taxon>Entelegynae</taxon>
        <taxon>Araneoidea</taxon>
        <taxon>Nephilidae</taxon>
        <taxon>Nephila</taxon>
    </lineage>
</organism>
<comment type="subcellular location">
    <subcellularLocation>
        <location evidence="1">Secreted</location>
    </subcellularLocation>
</comment>
<dbReference type="PANTHER" id="PTHR32073:SF7">
    <property type="entry name" value="GH11358P"/>
    <property type="match status" value="1"/>
</dbReference>
<comment type="caution">
    <text evidence="6">The sequence shown here is derived from an EMBL/GenBank/DDBJ whole genome shotgun (WGS) entry which is preliminary data.</text>
</comment>
<dbReference type="GO" id="GO:0016301">
    <property type="term" value="F:kinase activity"/>
    <property type="evidence" value="ECO:0007669"/>
    <property type="project" value="UniProtKB-KW"/>
</dbReference>
<keyword evidence="7" id="KW-1185">Reference proteome</keyword>
<comment type="similarity">
    <text evidence="2">Belongs to the DIPK family.</text>
</comment>